<evidence type="ECO:0000256" key="9">
    <source>
        <dbReference type="HAMAP-Rule" id="MF_00135"/>
    </source>
</evidence>
<evidence type="ECO:0000256" key="8">
    <source>
        <dbReference type="ARBA" id="ARBA00023235"/>
    </source>
</evidence>
<reference evidence="11" key="1">
    <citation type="submission" date="2022-05" db="EMBL/GenBank/DDBJ databases">
        <authorList>
            <person name="Sun X."/>
        </authorList>
    </citation>
    <scope>NUCLEOTIDE SEQUENCE</scope>
    <source>
        <strain evidence="11">Ai-910</strain>
    </source>
</reference>
<evidence type="ECO:0000256" key="4">
    <source>
        <dbReference type="ARBA" id="ARBA00022272"/>
    </source>
</evidence>
<evidence type="ECO:0000313" key="11">
    <source>
        <dbReference type="EMBL" id="URW80239.1"/>
    </source>
</evidence>
<evidence type="ECO:0000256" key="7">
    <source>
        <dbReference type="ARBA" id="ARBA00023141"/>
    </source>
</evidence>
<evidence type="ECO:0000313" key="12">
    <source>
        <dbReference type="Proteomes" id="UP001056426"/>
    </source>
</evidence>
<protein>
    <recommendedName>
        <fullName evidence="4 9">N-(5'-phosphoribosyl)anthranilate isomerase</fullName>
        <shortName evidence="9">PRAI</shortName>
        <ecNumber evidence="3 9">5.3.1.24</ecNumber>
    </recommendedName>
</protein>
<dbReference type="SUPFAM" id="SSF51366">
    <property type="entry name" value="Ribulose-phoshate binding barrel"/>
    <property type="match status" value="1"/>
</dbReference>
<dbReference type="CDD" id="cd00405">
    <property type="entry name" value="PRAI"/>
    <property type="match status" value="1"/>
</dbReference>
<evidence type="ECO:0000256" key="1">
    <source>
        <dbReference type="ARBA" id="ARBA00001164"/>
    </source>
</evidence>
<dbReference type="EMBL" id="CP098400">
    <property type="protein sequence ID" value="URW80239.1"/>
    <property type="molecule type" value="Genomic_DNA"/>
</dbReference>
<organism evidence="11 12">
    <name type="scientific">Xiashengella succiniciproducens</name>
    <dbReference type="NCBI Taxonomy" id="2949635"/>
    <lineage>
        <taxon>Bacteria</taxon>
        <taxon>Pseudomonadati</taxon>
        <taxon>Bacteroidota</taxon>
        <taxon>Bacteroidia</taxon>
        <taxon>Marinilabiliales</taxon>
        <taxon>Marinilabiliaceae</taxon>
        <taxon>Xiashengella</taxon>
    </lineage>
</organism>
<comment type="pathway">
    <text evidence="2 9">Amino-acid biosynthesis; L-tryptophan biosynthesis; L-tryptophan from chorismate: step 3/5.</text>
</comment>
<evidence type="ECO:0000256" key="5">
    <source>
        <dbReference type="ARBA" id="ARBA00022605"/>
    </source>
</evidence>
<evidence type="ECO:0000256" key="3">
    <source>
        <dbReference type="ARBA" id="ARBA00012572"/>
    </source>
</evidence>
<dbReference type="PANTHER" id="PTHR42894:SF1">
    <property type="entry name" value="N-(5'-PHOSPHORIBOSYL)ANTHRANILATE ISOMERASE"/>
    <property type="match status" value="1"/>
</dbReference>
<dbReference type="AlphaFoldDB" id="A0A9J6ZRF8"/>
<evidence type="ECO:0000256" key="6">
    <source>
        <dbReference type="ARBA" id="ARBA00022822"/>
    </source>
</evidence>
<dbReference type="Pfam" id="PF00697">
    <property type="entry name" value="PRAI"/>
    <property type="match status" value="1"/>
</dbReference>
<dbReference type="InterPro" id="IPR001240">
    <property type="entry name" value="PRAI_dom"/>
</dbReference>
<feature type="domain" description="N-(5'phosphoribosyl) anthranilate isomerase (PRAI)" evidence="10">
    <location>
        <begin position="4"/>
        <end position="203"/>
    </location>
</feature>
<reference evidence="11" key="2">
    <citation type="submission" date="2022-06" db="EMBL/GenBank/DDBJ databases">
        <title>Xiashengella guii gen. nov. sp. nov., a bacterium isolated form anaerobic digestion tank.</title>
        <authorList>
            <person name="Huang H."/>
        </authorList>
    </citation>
    <scope>NUCLEOTIDE SEQUENCE</scope>
    <source>
        <strain evidence="11">Ai-910</strain>
    </source>
</reference>
<comment type="catalytic activity">
    <reaction evidence="1 9">
        <text>N-(5-phospho-beta-D-ribosyl)anthranilate = 1-(2-carboxyphenylamino)-1-deoxy-D-ribulose 5-phosphate</text>
        <dbReference type="Rhea" id="RHEA:21540"/>
        <dbReference type="ChEBI" id="CHEBI:18277"/>
        <dbReference type="ChEBI" id="CHEBI:58613"/>
        <dbReference type="EC" id="5.3.1.24"/>
    </reaction>
</comment>
<keyword evidence="8 9" id="KW-0413">Isomerase</keyword>
<keyword evidence="6 9" id="KW-0822">Tryptophan biosynthesis</keyword>
<keyword evidence="7 9" id="KW-0057">Aromatic amino acid biosynthesis</keyword>
<dbReference type="EC" id="5.3.1.24" evidence="3 9"/>
<dbReference type="InterPro" id="IPR013785">
    <property type="entry name" value="Aldolase_TIM"/>
</dbReference>
<dbReference type="InterPro" id="IPR044643">
    <property type="entry name" value="TrpF_fam"/>
</dbReference>
<sequence>MLIKVCGMLEPENIRQLSTLKPDLIGFIFFPGSPRYAASKLDPGVVKELPADITKTGVFVNAGYEEIVKTAGLFGLNAVQLHGAESPEMCRSLKAAGFKVIKVFHPKTQEDITACAAYEGLCDFFLFDTASKAHGGSGRKFDWSLIGKYKGSTPFLLSGGIGPGDEEMISRLQLPLLTGIDLNSRFETAPGLKDIEHLRIFIEHIRKLTKTQV</sequence>
<gene>
    <name evidence="9" type="primary">trpF</name>
    <name evidence="11" type="ORF">M9189_02545</name>
</gene>
<dbReference type="PANTHER" id="PTHR42894">
    <property type="entry name" value="N-(5'-PHOSPHORIBOSYL)ANTHRANILATE ISOMERASE"/>
    <property type="match status" value="1"/>
</dbReference>
<name>A0A9J6ZRF8_9BACT</name>
<accession>A0A9J6ZRF8</accession>
<dbReference type="GO" id="GO:0000162">
    <property type="term" value="P:L-tryptophan biosynthetic process"/>
    <property type="evidence" value="ECO:0007669"/>
    <property type="project" value="UniProtKB-UniRule"/>
</dbReference>
<comment type="similarity">
    <text evidence="9">Belongs to the TrpF family.</text>
</comment>
<dbReference type="GO" id="GO:0004640">
    <property type="term" value="F:phosphoribosylanthranilate isomerase activity"/>
    <property type="evidence" value="ECO:0007669"/>
    <property type="project" value="UniProtKB-UniRule"/>
</dbReference>
<proteinExistence type="inferred from homology"/>
<dbReference type="Proteomes" id="UP001056426">
    <property type="component" value="Chromosome"/>
</dbReference>
<evidence type="ECO:0000256" key="2">
    <source>
        <dbReference type="ARBA" id="ARBA00004664"/>
    </source>
</evidence>
<keyword evidence="12" id="KW-1185">Reference proteome</keyword>
<evidence type="ECO:0000259" key="10">
    <source>
        <dbReference type="Pfam" id="PF00697"/>
    </source>
</evidence>
<dbReference type="RefSeq" id="WP_250724380.1">
    <property type="nucleotide sequence ID" value="NZ_CP098400.1"/>
</dbReference>
<dbReference type="InterPro" id="IPR011060">
    <property type="entry name" value="RibuloseP-bd_barrel"/>
</dbReference>
<dbReference type="HAMAP" id="MF_00135">
    <property type="entry name" value="PRAI"/>
    <property type="match status" value="1"/>
</dbReference>
<dbReference type="KEGG" id="alkq:M9189_02545"/>
<dbReference type="Gene3D" id="3.20.20.70">
    <property type="entry name" value="Aldolase class I"/>
    <property type="match status" value="1"/>
</dbReference>
<keyword evidence="5 9" id="KW-0028">Amino-acid biosynthesis</keyword>